<gene>
    <name evidence="2" type="ORF">PDIGIT_LOCUS5529</name>
</gene>
<keyword evidence="3" id="KW-1185">Reference proteome</keyword>
<dbReference type="EMBL" id="CAOQHR010000003">
    <property type="protein sequence ID" value="CAI6332504.1"/>
    <property type="molecule type" value="Genomic_DNA"/>
</dbReference>
<proteinExistence type="predicted"/>
<name>A0A9W4UBW4_9PLEO</name>
<sequence length="80" mass="9210">MHPACVNRHPFKCMYVIHSTFAPNFNQRVYFVSEQDNIEKASIAYTTIYPPDQSSGTQNAVNKKRSPARKKLQKNRPTDP</sequence>
<accession>A0A9W4UBW4</accession>
<evidence type="ECO:0000313" key="2">
    <source>
        <dbReference type="EMBL" id="CAI6332504.1"/>
    </source>
</evidence>
<dbReference type="AlphaFoldDB" id="A0A9W4UBW4"/>
<protein>
    <submittedName>
        <fullName evidence="2">Uncharacterized protein</fullName>
    </submittedName>
</protein>
<evidence type="ECO:0000313" key="3">
    <source>
        <dbReference type="Proteomes" id="UP001152607"/>
    </source>
</evidence>
<feature type="region of interest" description="Disordered" evidence="1">
    <location>
        <begin position="48"/>
        <end position="80"/>
    </location>
</feature>
<comment type="caution">
    <text evidence="2">The sequence shown here is derived from an EMBL/GenBank/DDBJ whole genome shotgun (WGS) entry which is preliminary data.</text>
</comment>
<organism evidence="2 3">
    <name type="scientific">Periconia digitata</name>
    <dbReference type="NCBI Taxonomy" id="1303443"/>
    <lineage>
        <taxon>Eukaryota</taxon>
        <taxon>Fungi</taxon>
        <taxon>Dikarya</taxon>
        <taxon>Ascomycota</taxon>
        <taxon>Pezizomycotina</taxon>
        <taxon>Dothideomycetes</taxon>
        <taxon>Pleosporomycetidae</taxon>
        <taxon>Pleosporales</taxon>
        <taxon>Massarineae</taxon>
        <taxon>Periconiaceae</taxon>
        <taxon>Periconia</taxon>
    </lineage>
</organism>
<reference evidence="2" key="1">
    <citation type="submission" date="2023-01" db="EMBL/GenBank/DDBJ databases">
        <authorList>
            <person name="Van Ghelder C."/>
            <person name="Rancurel C."/>
        </authorList>
    </citation>
    <scope>NUCLEOTIDE SEQUENCE</scope>
    <source>
        <strain evidence="2">CNCM I-4278</strain>
    </source>
</reference>
<evidence type="ECO:0000256" key="1">
    <source>
        <dbReference type="SAM" id="MobiDB-lite"/>
    </source>
</evidence>
<feature type="compositionally biased region" description="Basic residues" evidence="1">
    <location>
        <begin position="62"/>
        <end position="74"/>
    </location>
</feature>
<dbReference type="Proteomes" id="UP001152607">
    <property type="component" value="Unassembled WGS sequence"/>
</dbReference>
<feature type="compositionally biased region" description="Polar residues" evidence="1">
    <location>
        <begin position="52"/>
        <end position="61"/>
    </location>
</feature>